<sequence length="71" mass="7521">MNPVTQTRLTLFSQHKAHHLEAEDERMAGVLALIVTLAEGGPAPMTAAELLNEIGRLGRASLVGATPPDPH</sequence>
<reference evidence="1" key="1">
    <citation type="submission" date="2021-02" db="EMBL/GenBank/DDBJ databases">
        <authorList>
            <person name="Vanwijnsberghe S."/>
        </authorList>
    </citation>
    <scope>NUCLEOTIDE SEQUENCE</scope>
    <source>
        <strain evidence="1">R-70211</strain>
    </source>
</reference>
<accession>A0A9N8R2R2</accession>
<keyword evidence="2" id="KW-1185">Reference proteome</keyword>
<proteinExistence type="predicted"/>
<protein>
    <submittedName>
        <fullName evidence="1">Uncharacterized protein</fullName>
    </submittedName>
</protein>
<dbReference type="RefSeq" id="WP_201086308.1">
    <property type="nucleotide sequence ID" value="NZ_CAJNAS010000023.1"/>
</dbReference>
<dbReference type="Proteomes" id="UP000675121">
    <property type="component" value="Unassembled WGS sequence"/>
</dbReference>
<gene>
    <name evidence="1" type="ORF">R70211_06291</name>
</gene>
<organism evidence="1 2">
    <name type="scientific">Paraburkholderia domus</name>
    <dbReference type="NCBI Taxonomy" id="2793075"/>
    <lineage>
        <taxon>Bacteria</taxon>
        <taxon>Pseudomonadati</taxon>
        <taxon>Pseudomonadota</taxon>
        <taxon>Betaproteobacteria</taxon>
        <taxon>Burkholderiales</taxon>
        <taxon>Burkholderiaceae</taxon>
        <taxon>Paraburkholderia</taxon>
    </lineage>
</organism>
<dbReference type="EMBL" id="CAJNAS010000023">
    <property type="protein sequence ID" value="CAE6951438.1"/>
    <property type="molecule type" value="Genomic_DNA"/>
</dbReference>
<name>A0A9N8R2R2_9BURK</name>
<evidence type="ECO:0000313" key="2">
    <source>
        <dbReference type="Proteomes" id="UP000675121"/>
    </source>
</evidence>
<comment type="caution">
    <text evidence="1">The sequence shown here is derived from an EMBL/GenBank/DDBJ whole genome shotgun (WGS) entry which is preliminary data.</text>
</comment>
<dbReference type="AlphaFoldDB" id="A0A9N8R2R2"/>
<evidence type="ECO:0000313" key="1">
    <source>
        <dbReference type="EMBL" id="CAE6951438.1"/>
    </source>
</evidence>